<reference evidence="2 3" key="1">
    <citation type="submission" date="2024-01" db="EMBL/GenBank/DDBJ databases">
        <title>The genome of the rayed Mediterranean limpet Patella caerulea (Linnaeus, 1758).</title>
        <authorList>
            <person name="Anh-Thu Weber A."/>
            <person name="Halstead-Nussloch G."/>
        </authorList>
    </citation>
    <scope>NUCLEOTIDE SEQUENCE [LARGE SCALE GENOMIC DNA]</scope>
    <source>
        <strain evidence="2">AATW-2023a</strain>
        <tissue evidence="2">Whole specimen</tissue>
    </source>
</reference>
<name>A0AAN8JPU5_PATCE</name>
<evidence type="ECO:0000313" key="3">
    <source>
        <dbReference type="Proteomes" id="UP001347796"/>
    </source>
</evidence>
<evidence type="ECO:0000256" key="1">
    <source>
        <dbReference type="SAM" id="Coils"/>
    </source>
</evidence>
<proteinExistence type="predicted"/>
<comment type="caution">
    <text evidence="2">The sequence shown here is derived from an EMBL/GenBank/DDBJ whole genome shotgun (WGS) entry which is preliminary data.</text>
</comment>
<evidence type="ECO:0000313" key="2">
    <source>
        <dbReference type="EMBL" id="KAK6177728.1"/>
    </source>
</evidence>
<keyword evidence="1" id="KW-0175">Coiled coil</keyword>
<protein>
    <submittedName>
        <fullName evidence="2">Uncharacterized protein</fullName>
    </submittedName>
</protein>
<dbReference type="Proteomes" id="UP001347796">
    <property type="component" value="Unassembled WGS sequence"/>
</dbReference>
<accession>A0AAN8JPU5</accession>
<keyword evidence="3" id="KW-1185">Reference proteome</keyword>
<feature type="coiled-coil region" evidence="1">
    <location>
        <begin position="63"/>
        <end position="97"/>
    </location>
</feature>
<gene>
    <name evidence="2" type="ORF">SNE40_015773</name>
</gene>
<organism evidence="2 3">
    <name type="scientific">Patella caerulea</name>
    <name type="common">Rayed Mediterranean limpet</name>
    <dbReference type="NCBI Taxonomy" id="87958"/>
    <lineage>
        <taxon>Eukaryota</taxon>
        <taxon>Metazoa</taxon>
        <taxon>Spiralia</taxon>
        <taxon>Lophotrochozoa</taxon>
        <taxon>Mollusca</taxon>
        <taxon>Gastropoda</taxon>
        <taxon>Patellogastropoda</taxon>
        <taxon>Patelloidea</taxon>
        <taxon>Patellidae</taxon>
        <taxon>Patella</taxon>
    </lineage>
</organism>
<sequence>MATPLSTVTHNIYNTMYTLHAHGDCQTVQIGTSNTINESNNQIDDIDLTSDLEDLRFEMRRRTEEMAEKFERKDEEITELKNRVADLEAFKKKVEQSEITTNTNTNIRHFKKNTNDEITLQLLDPDPCEDQGTITISKKDSFNGLIKLIEEKIGGQISEIEICGNRDGRETSIYNSYNNKKNDYSLEQLGIVNRDKAIIFE</sequence>
<dbReference type="AlphaFoldDB" id="A0AAN8JPU5"/>
<dbReference type="EMBL" id="JAZGQO010000010">
    <property type="protein sequence ID" value="KAK6177728.1"/>
    <property type="molecule type" value="Genomic_DNA"/>
</dbReference>